<name>A0AAN9ADF3_HALRR</name>
<proteinExistence type="predicted"/>
<accession>A0AAN9ADF3</accession>
<dbReference type="Proteomes" id="UP001381693">
    <property type="component" value="Unassembled WGS sequence"/>
</dbReference>
<gene>
    <name evidence="2" type="ORF">SK128_001618</name>
</gene>
<feature type="signal peptide" evidence="1">
    <location>
        <begin position="1"/>
        <end position="23"/>
    </location>
</feature>
<organism evidence="2 3">
    <name type="scientific">Halocaridina rubra</name>
    <name type="common">Hawaiian red shrimp</name>
    <dbReference type="NCBI Taxonomy" id="373956"/>
    <lineage>
        <taxon>Eukaryota</taxon>
        <taxon>Metazoa</taxon>
        <taxon>Ecdysozoa</taxon>
        <taxon>Arthropoda</taxon>
        <taxon>Crustacea</taxon>
        <taxon>Multicrustacea</taxon>
        <taxon>Malacostraca</taxon>
        <taxon>Eumalacostraca</taxon>
        <taxon>Eucarida</taxon>
        <taxon>Decapoda</taxon>
        <taxon>Pleocyemata</taxon>
        <taxon>Caridea</taxon>
        <taxon>Atyoidea</taxon>
        <taxon>Atyidae</taxon>
        <taxon>Halocaridina</taxon>
    </lineage>
</organism>
<comment type="caution">
    <text evidence="2">The sequence shown here is derived from an EMBL/GenBank/DDBJ whole genome shotgun (WGS) entry which is preliminary data.</text>
</comment>
<reference evidence="2 3" key="1">
    <citation type="submission" date="2023-11" db="EMBL/GenBank/DDBJ databases">
        <title>Halocaridina rubra genome assembly.</title>
        <authorList>
            <person name="Smith C."/>
        </authorList>
    </citation>
    <scope>NUCLEOTIDE SEQUENCE [LARGE SCALE GENOMIC DNA]</scope>
    <source>
        <strain evidence="2">EP-1</strain>
        <tissue evidence="2">Whole</tissue>
    </source>
</reference>
<keyword evidence="3" id="KW-1185">Reference proteome</keyword>
<sequence>MHGPTSTCPHLRVLPNLVSVCTAAVCSLLEAHKNQEHLNTLNHSNEDTVQHLNCYLSVISKICEFDDWRPGLAQLLQPIPFPDIALADEEFIRKILPVLEIIGTDPRCDVHQMVLGIREDKEGWLNVICPSSLACVDEGSTWAAIILISEAGLFRRSNMWLPIFTMSEWIVDIHPRVNRSWWTCMLLFTYLRPVLICK</sequence>
<evidence type="ECO:0000256" key="1">
    <source>
        <dbReference type="SAM" id="SignalP"/>
    </source>
</evidence>
<evidence type="ECO:0000313" key="3">
    <source>
        <dbReference type="Proteomes" id="UP001381693"/>
    </source>
</evidence>
<evidence type="ECO:0000313" key="2">
    <source>
        <dbReference type="EMBL" id="KAK7082075.1"/>
    </source>
</evidence>
<dbReference type="AlphaFoldDB" id="A0AAN9ADF3"/>
<protein>
    <submittedName>
        <fullName evidence="2">Uncharacterized protein</fullName>
    </submittedName>
</protein>
<feature type="chain" id="PRO_5042955594" evidence="1">
    <location>
        <begin position="24"/>
        <end position="198"/>
    </location>
</feature>
<dbReference type="EMBL" id="JAXCGZ010004211">
    <property type="protein sequence ID" value="KAK7082075.1"/>
    <property type="molecule type" value="Genomic_DNA"/>
</dbReference>
<keyword evidence="1" id="KW-0732">Signal</keyword>